<name>A0ABW6VCI3_MICFU</name>
<reference evidence="1 2" key="1">
    <citation type="submission" date="2024-10" db="EMBL/GenBank/DDBJ databases">
        <title>The Natural Products Discovery Center: Release of the First 8490 Sequenced Strains for Exploring Actinobacteria Biosynthetic Diversity.</title>
        <authorList>
            <person name="Kalkreuter E."/>
            <person name="Kautsar S.A."/>
            <person name="Yang D."/>
            <person name="Bader C.D."/>
            <person name="Teijaro C.N."/>
            <person name="Fluegel L."/>
            <person name="Davis C.M."/>
            <person name="Simpson J.R."/>
            <person name="Lauterbach L."/>
            <person name="Steele A.D."/>
            <person name="Gui C."/>
            <person name="Meng S."/>
            <person name="Li G."/>
            <person name="Viehrig K."/>
            <person name="Ye F."/>
            <person name="Su P."/>
            <person name="Kiefer A.F."/>
            <person name="Nichols A."/>
            <person name="Cepeda A.J."/>
            <person name="Yan W."/>
            <person name="Fan B."/>
            <person name="Jiang Y."/>
            <person name="Adhikari A."/>
            <person name="Zheng C.-J."/>
            <person name="Schuster L."/>
            <person name="Cowan T.M."/>
            <person name="Smanski M.J."/>
            <person name="Chevrette M.G."/>
            <person name="De Carvalho L.P.S."/>
            <person name="Shen B."/>
        </authorList>
    </citation>
    <scope>NUCLEOTIDE SEQUENCE [LARGE SCALE GENOMIC DNA]</scope>
    <source>
        <strain evidence="1 2">NPDC001281</strain>
    </source>
</reference>
<evidence type="ECO:0000313" key="2">
    <source>
        <dbReference type="Proteomes" id="UP001602119"/>
    </source>
</evidence>
<dbReference type="Proteomes" id="UP001602119">
    <property type="component" value="Unassembled WGS sequence"/>
</dbReference>
<sequence length="40" mass="4533">MKVRDLREAGASERRRHAVAALREATNQAVEYAGRALRPR</sequence>
<dbReference type="EMBL" id="JBIAXI010000016">
    <property type="protein sequence ID" value="MFF4776282.1"/>
    <property type="molecule type" value="Genomic_DNA"/>
</dbReference>
<dbReference type="RefSeq" id="WP_387344581.1">
    <property type="nucleotide sequence ID" value="NZ_JBIAXI010000016.1"/>
</dbReference>
<keyword evidence="2" id="KW-1185">Reference proteome</keyword>
<accession>A0ABW6VCI3</accession>
<organism evidence="1 2">
    <name type="scientific">Microtetraspora fusca</name>
    <dbReference type="NCBI Taxonomy" id="1997"/>
    <lineage>
        <taxon>Bacteria</taxon>
        <taxon>Bacillati</taxon>
        <taxon>Actinomycetota</taxon>
        <taxon>Actinomycetes</taxon>
        <taxon>Streptosporangiales</taxon>
        <taxon>Streptosporangiaceae</taxon>
        <taxon>Microtetraspora</taxon>
    </lineage>
</organism>
<evidence type="ECO:0000313" key="1">
    <source>
        <dbReference type="EMBL" id="MFF4776282.1"/>
    </source>
</evidence>
<protein>
    <submittedName>
        <fullName evidence="1">Uncharacterized protein</fullName>
    </submittedName>
</protein>
<comment type="caution">
    <text evidence="1">The sequence shown here is derived from an EMBL/GenBank/DDBJ whole genome shotgun (WGS) entry which is preliminary data.</text>
</comment>
<gene>
    <name evidence="1" type="ORF">ACFY05_25815</name>
</gene>
<proteinExistence type="predicted"/>